<organism evidence="2 3">
    <name type="scientific">Carnegiea gigantea</name>
    <dbReference type="NCBI Taxonomy" id="171969"/>
    <lineage>
        <taxon>Eukaryota</taxon>
        <taxon>Viridiplantae</taxon>
        <taxon>Streptophyta</taxon>
        <taxon>Embryophyta</taxon>
        <taxon>Tracheophyta</taxon>
        <taxon>Spermatophyta</taxon>
        <taxon>Magnoliopsida</taxon>
        <taxon>eudicotyledons</taxon>
        <taxon>Gunneridae</taxon>
        <taxon>Pentapetalae</taxon>
        <taxon>Caryophyllales</taxon>
        <taxon>Cactineae</taxon>
        <taxon>Cactaceae</taxon>
        <taxon>Cactoideae</taxon>
        <taxon>Echinocereeae</taxon>
        <taxon>Carnegiea</taxon>
    </lineage>
</organism>
<protein>
    <submittedName>
        <fullName evidence="2">Uncharacterized protein</fullName>
    </submittedName>
</protein>
<feature type="compositionally biased region" description="Low complexity" evidence="1">
    <location>
        <begin position="97"/>
        <end position="107"/>
    </location>
</feature>
<keyword evidence="3" id="KW-1185">Reference proteome</keyword>
<dbReference type="Proteomes" id="UP001153076">
    <property type="component" value="Unassembled WGS sequence"/>
</dbReference>
<evidence type="ECO:0000256" key="1">
    <source>
        <dbReference type="SAM" id="MobiDB-lite"/>
    </source>
</evidence>
<evidence type="ECO:0000313" key="3">
    <source>
        <dbReference type="Proteomes" id="UP001153076"/>
    </source>
</evidence>
<sequence>MGILVMITIMCSTLVGITIEGRGSTIQRHSLLSPTLGLSLVTLLHVFDIRLKVAFHAKGAPEKTQHFHRAPAGNPGPRPWSGFPPIGVADLSFRPPKPLSLSSSSPSGACRQFAPARWHPSSQGSAGANDHDLANFSTNVRLAKASAMKCPQPWPVCSLRVFSRHAPDRWSPWDPPAVGNPCASLETSSSTSLPVDKGAPVLKGVRADAAIASYTPSARGRLWEPK</sequence>
<name>A0A9Q1JZ41_9CARY</name>
<dbReference type="EMBL" id="JAKOGI010000534">
    <property type="protein sequence ID" value="KAJ8433503.1"/>
    <property type="molecule type" value="Genomic_DNA"/>
</dbReference>
<comment type="caution">
    <text evidence="2">The sequence shown here is derived from an EMBL/GenBank/DDBJ whole genome shotgun (WGS) entry which is preliminary data.</text>
</comment>
<proteinExistence type="predicted"/>
<accession>A0A9Q1JZ41</accession>
<gene>
    <name evidence="2" type="ORF">Cgig2_018037</name>
</gene>
<reference evidence="2" key="1">
    <citation type="submission" date="2022-04" db="EMBL/GenBank/DDBJ databases">
        <title>Carnegiea gigantea Genome sequencing and assembly v2.</title>
        <authorList>
            <person name="Copetti D."/>
            <person name="Sanderson M.J."/>
            <person name="Burquez A."/>
            <person name="Wojciechowski M.F."/>
        </authorList>
    </citation>
    <scope>NUCLEOTIDE SEQUENCE</scope>
    <source>
        <strain evidence="2">SGP5-SGP5p</strain>
        <tissue evidence="2">Aerial part</tissue>
    </source>
</reference>
<evidence type="ECO:0000313" key="2">
    <source>
        <dbReference type="EMBL" id="KAJ8433503.1"/>
    </source>
</evidence>
<dbReference type="AlphaFoldDB" id="A0A9Q1JZ41"/>
<feature type="region of interest" description="Disordered" evidence="1">
    <location>
        <begin position="97"/>
        <end position="130"/>
    </location>
</feature>